<dbReference type="InterPro" id="IPR038765">
    <property type="entry name" value="Papain-like_cys_pep_sf"/>
</dbReference>
<dbReference type="OrthoDB" id="684603at2759"/>
<evidence type="ECO:0000313" key="3">
    <source>
        <dbReference type="EMBL" id="PUZ39778.1"/>
    </source>
</evidence>
<dbReference type="SMART" id="SM00848">
    <property type="entry name" value="Inhibitor_I29"/>
    <property type="match status" value="1"/>
</dbReference>
<dbReference type="Pfam" id="PF08246">
    <property type="entry name" value="Inhibitor_I29"/>
    <property type="match status" value="1"/>
</dbReference>
<keyword evidence="1" id="KW-0732">Signal</keyword>
<evidence type="ECO:0000256" key="1">
    <source>
        <dbReference type="SAM" id="SignalP"/>
    </source>
</evidence>
<evidence type="ECO:0000313" key="4">
    <source>
        <dbReference type="Proteomes" id="UP000244336"/>
    </source>
</evidence>
<keyword evidence="4" id="KW-1185">Reference proteome</keyword>
<name>A0A2T7C8W7_9POAL</name>
<reference evidence="3 4" key="1">
    <citation type="submission" date="2018-04" db="EMBL/GenBank/DDBJ databases">
        <title>WGS assembly of Panicum hallii var. hallii HAL2.</title>
        <authorList>
            <person name="Lovell J."/>
            <person name="Jenkins J."/>
            <person name="Lowry D."/>
            <person name="Mamidi S."/>
            <person name="Sreedasyam A."/>
            <person name="Weng X."/>
            <person name="Barry K."/>
            <person name="Bonette J."/>
            <person name="Campitelli B."/>
            <person name="Daum C."/>
            <person name="Gordon S."/>
            <person name="Gould B."/>
            <person name="Lipzen A."/>
            <person name="MacQueen A."/>
            <person name="Palacio-Mejia J."/>
            <person name="Plott C."/>
            <person name="Shakirov E."/>
            <person name="Shu S."/>
            <person name="Yoshinaga Y."/>
            <person name="Zane M."/>
            <person name="Rokhsar D."/>
            <person name="Grimwood J."/>
            <person name="Schmutz J."/>
            <person name="Juenger T."/>
        </authorList>
    </citation>
    <scope>NUCLEOTIDE SEQUENCE [LARGE SCALE GENOMIC DNA]</scope>
    <source>
        <strain evidence="4">cv. HAL2</strain>
    </source>
</reference>
<organism evidence="3 4">
    <name type="scientific">Panicum hallii var. hallii</name>
    <dbReference type="NCBI Taxonomy" id="1504633"/>
    <lineage>
        <taxon>Eukaryota</taxon>
        <taxon>Viridiplantae</taxon>
        <taxon>Streptophyta</taxon>
        <taxon>Embryophyta</taxon>
        <taxon>Tracheophyta</taxon>
        <taxon>Spermatophyta</taxon>
        <taxon>Magnoliopsida</taxon>
        <taxon>Liliopsida</taxon>
        <taxon>Poales</taxon>
        <taxon>Poaceae</taxon>
        <taxon>PACMAD clade</taxon>
        <taxon>Panicoideae</taxon>
        <taxon>Panicodae</taxon>
        <taxon>Paniceae</taxon>
        <taxon>Panicinae</taxon>
        <taxon>Panicum</taxon>
        <taxon>Panicum sect. Panicum</taxon>
    </lineage>
</organism>
<dbReference type="SUPFAM" id="SSF54001">
    <property type="entry name" value="Cysteine proteinases"/>
    <property type="match status" value="1"/>
</dbReference>
<dbReference type="EMBL" id="CM009757">
    <property type="protein sequence ID" value="PUZ39778.1"/>
    <property type="molecule type" value="Genomic_DNA"/>
</dbReference>
<feature type="domain" description="Cathepsin propeptide inhibitor" evidence="2">
    <location>
        <begin position="101"/>
        <end position="158"/>
    </location>
</feature>
<sequence length="196" mass="22386">MRDSTAALMSPALLVLVLSPAVPDTYEHETRRMFVEWKAKYTKTYKYAGEEECRTPAAASPAPMPLGCLNGLSAYANEEIFRGRGVRIEEKSYEEETRRMFVGWKAKYGKTYRDVGKEECRYRLFKANRRVDVKLNAVAARETAFGLNQLGDLTNEEVRECCDGRDGEMEGKLSARCEAAIARRDIVYDFERLIRS</sequence>
<dbReference type="Proteomes" id="UP000244336">
    <property type="component" value="Chromosome 9"/>
</dbReference>
<dbReference type="InterPro" id="IPR013201">
    <property type="entry name" value="Prot_inhib_I29"/>
</dbReference>
<dbReference type="Gramene" id="PUZ39778">
    <property type="protein sequence ID" value="PUZ39778"/>
    <property type="gene ID" value="GQ55_9G367400"/>
</dbReference>
<dbReference type="Gene3D" id="1.10.287.2250">
    <property type="match status" value="1"/>
</dbReference>
<feature type="chain" id="PRO_5015730185" description="Cathepsin propeptide inhibitor domain-containing protein" evidence="1">
    <location>
        <begin position="24"/>
        <end position="196"/>
    </location>
</feature>
<evidence type="ECO:0000259" key="2">
    <source>
        <dbReference type="SMART" id="SM00848"/>
    </source>
</evidence>
<dbReference type="AlphaFoldDB" id="A0A2T7C8W7"/>
<proteinExistence type="predicted"/>
<accession>A0A2T7C8W7</accession>
<feature type="signal peptide" evidence="1">
    <location>
        <begin position="1"/>
        <end position="23"/>
    </location>
</feature>
<gene>
    <name evidence="3" type="ORF">GQ55_9G367400</name>
</gene>
<protein>
    <recommendedName>
        <fullName evidence="2">Cathepsin propeptide inhibitor domain-containing protein</fullName>
    </recommendedName>
</protein>